<dbReference type="Proteomes" id="UP000789920">
    <property type="component" value="Unassembled WGS sequence"/>
</dbReference>
<evidence type="ECO:0000313" key="1">
    <source>
        <dbReference type="EMBL" id="CAG8849580.1"/>
    </source>
</evidence>
<feature type="non-terminal residue" evidence="1">
    <location>
        <position position="1"/>
    </location>
</feature>
<dbReference type="EMBL" id="CAJVQC010166320">
    <property type="protein sequence ID" value="CAG8849580.1"/>
    <property type="molecule type" value="Genomic_DNA"/>
</dbReference>
<evidence type="ECO:0000313" key="2">
    <source>
        <dbReference type="Proteomes" id="UP000789920"/>
    </source>
</evidence>
<protein>
    <submittedName>
        <fullName evidence="1">5205_t:CDS:1</fullName>
    </submittedName>
</protein>
<name>A0ACA9SZ59_9GLOM</name>
<comment type="caution">
    <text evidence="1">The sequence shown here is derived from an EMBL/GenBank/DDBJ whole genome shotgun (WGS) entry which is preliminary data.</text>
</comment>
<feature type="non-terminal residue" evidence="1">
    <location>
        <position position="161"/>
    </location>
</feature>
<gene>
    <name evidence="1" type="ORF">RPERSI_LOCUS35657</name>
</gene>
<reference evidence="1" key="1">
    <citation type="submission" date="2021-06" db="EMBL/GenBank/DDBJ databases">
        <authorList>
            <person name="Kallberg Y."/>
            <person name="Tangrot J."/>
            <person name="Rosling A."/>
        </authorList>
    </citation>
    <scope>NUCLEOTIDE SEQUENCE</scope>
    <source>
        <strain evidence="1">MA461A</strain>
    </source>
</reference>
<organism evidence="1 2">
    <name type="scientific">Racocetra persica</name>
    <dbReference type="NCBI Taxonomy" id="160502"/>
    <lineage>
        <taxon>Eukaryota</taxon>
        <taxon>Fungi</taxon>
        <taxon>Fungi incertae sedis</taxon>
        <taxon>Mucoromycota</taxon>
        <taxon>Glomeromycotina</taxon>
        <taxon>Glomeromycetes</taxon>
        <taxon>Diversisporales</taxon>
        <taxon>Gigasporaceae</taxon>
        <taxon>Racocetra</taxon>
    </lineage>
</organism>
<sequence length="161" mass="18980">AVQFKRREDLWKKLSNIKPSDRNNANNSTNYSASLSITDFLDLTKQWYSRELVTISPDFNDILDLKLNWVEVLNFLSTYYSELTRELYDDTEHIKHLIIFNQRNHDLLIHFILPRQDEKEAEIGNNDVKLVVNAVCKENNPNFEGLELQFVADITKTIGYW</sequence>
<proteinExistence type="predicted"/>
<accession>A0ACA9SZ59</accession>
<keyword evidence="2" id="KW-1185">Reference proteome</keyword>